<comment type="similarity">
    <text evidence="8">Belongs to the ustYa family.</text>
</comment>
<dbReference type="GO" id="GO:0016020">
    <property type="term" value="C:membrane"/>
    <property type="evidence" value="ECO:0007669"/>
    <property type="project" value="UniProtKB-SubCell"/>
</dbReference>
<dbReference type="EMBL" id="MU864934">
    <property type="protein sequence ID" value="KAK4466080.1"/>
    <property type="molecule type" value="Genomic_DNA"/>
</dbReference>
<keyword evidence="4 10" id="KW-1133">Transmembrane helix</keyword>
<reference evidence="11" key="2">
    <citation type="submission" date="2023-06" db="EMBL/GenBank/DDBJ databases">
        <authorList>
            <consortium name="Lawrence Berkeley National Laboratory"/>
            <person name="Mondo S.J."/>
            <person name="Hensen N."/>
            <person name="Bonometti L."/>
            <person name="Westerberg I."/>
            <person name="Brannstrom I.O."/>
            <person name="Guillou S."/>
            <person name="Cros-Aarteil S."/>
            <person name="Calhoun S."/>
            <person name="Haridas S."/>
            <person name="Kuo A."/>
            <person name="Pangilinan J."/>
            <person name="Riley R."/>
            <person name="Labutti K."/>
            <person name="Andreopoulos B."/>
            <person name="Lipzen A."/>
            <person name="Chen C."/>
            <person name="Yanf M."/>
            <person name="Daum C."/>
            <person name="Ng V."/>
            <person name="Clum A."/>
            <person name="Steindorff A."/>
            <person name="Ohm R."/>
            <person name="Martin F."/>
            <person name="Silar P."/>
            <person name="Natvig D."/>
            <person name="Lalanne C."/>
            <person name="Gautier V."/>
            <person name="Ament-Velasquez S.L."/>
            <person name="Kruys A."/>
            <person name="Hutchinson M.I."/>
            <person name="Powell A.J."/>
            <person name="Barry K."/>
            <person name="Miller A.N."/>
            <person name="Grigoriev I.V."/>
            <person name="Debuchy R."/>
            <person name="Gladieux P."/>
            <person name="Thoren M.H."/>
            <person name="Johannesson H."/>
        </authorList>
    </citation>
    <scope>NUCLEOTIDE SEQUENCE</scope>
    <source>
        <strain evidence="11">PSN324</strain>
    </source>
</reference>
<evidence type="ECO:0000256" key="5">
    <source>
        <dbReference type="ARBA" id="ARBA00023026"/>
    </source>
</evidence>
<feature type="transmembrane region" description="Helical" evidence="10">
    <location>
        <begin position="39"/>
        <end position="59"/>
    </location>
</feature>
<dbReference type="PANTHER" id="PTHR33365">
    <property type="entry name" value="YALI0B05434P"/>
    <property type="match status" value="1"/>
</dbReference>
<evidence type="ECO:0000256" key="3">
    <source>
        <dbReference type="ARBA" id="ARBA00022692"/>
    </source>
</evidence>
<dbReference type="InterPro" id="IPR021765">
    <property type="entry name" value="UstYa-like"/>
</dbReference>
<organism evidence="11 12">
    <name type="scientific">Cladorrhinum samala</name>
    <dbReference type="NCBI Taxonomy" id="585594"/>
    <lineage>
        <taxon>Eukaryota</taxon>
        <taxon>Fungi</taxon>
        <taxon>Dikarya</taxon>
        <taxon>Ascomycota</taxon>
        <taxon>Pezizomycotina</taxon>
        <taxon>Sordariomycetes</taxon>
        <taxon>Sordariomycetidae</taxon>
        <taxon>Sordariales</taxon>
        <taxon>Podosporaceae</taxon>
        <taxon>Cladorrhinum</taxon>
    </lineage>
</organism>
<dbReference type="Pfam" id="PF11807">
    <property type="entry name" value="UstYa"/>
    <property type="match status" value="1"/>
</dbReference>
<evidence type="ECO:0000313" key="12">
    <source>
        <dbReference type="Proteomes" id="UP001321749"/>
    </source>
</evidence>
<sequence>MLAAPSYAEVQQRDSFELSEETHKANSADNAPPKRQRCAWQYLFGISLIANALFALFLFSPTKHHRGLNPAEDECHRLRSFEDIYDDVSSTIKCSTVRYDTGPSPDPPDFKAFWGRHWFEGSEDDINLLWHQLSSVQLLSITAEEASRLPARTARDADRPGRFAVTPQVFHDMHCLNYVRNHALGLPQMHNDETSEERRIHVEHCLGLLRQSLLCEGNLQPIVYTTLDGEPQANPGATPRKCRNWGALWEWARQRNITSGSVKPNT</sequence>
<name>A0AAV9I1I6_9PEZI</name>
<comment type="caution">
    <text evidence="11">The sequence shown here is derived from an EMBL/GenBank/DDBJ whole genome shotgun (WGS) entry which is preliminary data.</text>
</comment>
<feature type="compositionally biased region" description="Basic and acidic residues" evidence="9">
    <location>
        <begin position="11"/>
        <end position="26"/>
    </location>
</feature>
<dbReference type="PANTHER" id="PTHR33365:SF4">
    <property type="entry name" value="CYCLOCHLOROTINE BIOSYNTHESIS PROTEIN O"/>
    <property type="match status" value="1"/>
</dbReference>
<protein>
    <submittedName>
        <fullName evidence="11">Uncharacterized protein</fullName>
    </submittedName>
</protein>
<proteinExistence type="inferred from homology"/>
<feature type="region of interest" description="Disordered" evidence="9">
    <location>
        <begin position="1"/>
        <end position="32"/>
    </location>
</feature>
<keyword evidence="12" id="KW-1185">Reference proteome</keyword>
<accession>A0AAV9I1I6</accession>
<reference evidence="11" key="1">
    <citation type="journal article" date="2023" name="Mol. Phylogenet. Evol.">
        <title>Genome-scale phylogeny and comparative genomics of the fungal order Sordariales.</title>
        <authorList>
            <person name="Hensen N."/>
            <person name="Bonometti L."/>
            <person name="Westerberg I."/>
            <person name="Brannstrom I.O."/>
            <person name="Guillou S."/>
            <person name="Cros-Aarteil S."/>
            <person name="Calhoun S."/>
            <person name="Haridas S."/>
            <person name="Kuo A."/>
            <person name="Mondo S."/>
            <person name="Pangilinan J."/>
            <person name="Riley R."/>
            <person name="LaButti K."/>
            <person name="Andreopoulos B."/>
            <person name="Lipzen A."/>
            <person name="Chen C."/>
            <person name="Yan M."/>
            <person name="Daum C."/>
            <person name="Ng V."/>
            <person name="Clum A."/>
            <person name="Steindorff A."/>
            <person name="Ohm R.A."/>
            <person name="Martin F."/>
            <person name="Silar P."/>
            <person name="Natvig D.O."/>
            <person name="Lalanne C."/>
            <person name="Gautier V."/>
            <person name="Ament-Velasquez S.L."/>
            <person name="Kruys A."/>
            <person name="Hutchinson M.I."/>
            <person name="Powell A.J."/>
            <person name="Barry K."/>
            <person name="Miller A.N."/>
            <person name="Grigoriev I.V."/>
            <person name="Debuchy R."/>
            <person name="Gladieux P."/>
            <person name="Hiltunen Thoren M."/>
            <person name="Johannesson H."/>
        </authorList>
    </citation>
    <scope>NUCLEOTIDE SEQUENCE</scope>
    <source>
        <strain evidence="11">PSN324</strain>
    </source>
</reference>
<evidence type="ECO:0000256" key="8">
    <source>
        <dbReference type="ARBA" id="ARBA00035112"/>
    </source>
</evidence>
<dbReference type="Proteomes" id="UP001321749">
    <property type="component" value="Unassembled WGS sequence"/>
</dbReference>
<evidence type="ECO:0000256" key="9">
    <source>
        <dbReference type="SAM" id="MobiDB-lite"/>
    </source>
</evidence>
<dbReference type="GO" id="GO:0043386">
    <property type="term" value="P:mycotoxin biosynthetic process"/>
    <property type="evidence" value="ECO:0007669"/>
    <property type="project" value="InterPro"/>
</dbReference>
<evidence type="ECO:0000256" key="4">
    <source>
        <dbReference type="ARBA" id="ARBA00022989"/>
    </source>
</evidence>
<evidence type="ECO:0000256" key="6">
    <source>
        <dbReference type="ARBA" id="ARBA00023136"/>
    </source>
</evidence>
<evidence type="ECO:0000256" key="7">
    <source>
        <dbReference type="ARBA" id="ARBA00023180"/>
    </source>
</evidence>
<keyword evidence="7" id="KW-0325">Glycoprotein</keyword>
<gene>
    <name evidence="11" type="ORF">QBC42DRAFT_259960</name>
</gene>
<keyword evidence="5" id="KW-0843">Virulence</keyword>
<comment type="pathway">
    <text evidence="2">Mycotoxin biosynthesis.</text>
</comment>
<keyword evidence="6 10" id="KW-0472">Membrane</keyword>
<evidence type="ECO:0000313" key="11">
    <source>
        <dbReference type="EMBL" id="KAK4466080.1"/>
    </source>
</evidence>
<comment type="subcellular location">
    <subcellularLocation>
        <location evidence="1">Membrane</location>
        <topology evidence="1">Single-pass membrane protein</topology>
    </subcellularLocation>
</comment>
<evidence type="ECO:0000256" key="10">
    <source>
        <dbReference type="SAM" id="Phobius"/>
    </source>
</evidence>
<evidence type="ECO:0000256" key="2">
    <source>
        <dbReference type="ARBA" id="ARBA00004685"/>
    </source>
</evidence>
<keyword evidence="3 10" id="KW-0812">Transmembrane</keyword>
<evidence type="ECO:0000256" key="1">
    <source>
        <dbReference type="ARBA" id="ARBA00004167"/>
    </source>
</evidence>
<dbReference type="AlphaFoldDB" id="A0AAV9I1I6"/>